<dbReference type="EMBL" id="JASJEX010000003">
    <property type="protein sequence ID" value="MDJ1129798.1"/>
    <property type="molecule type" value="Genomic_DNA"/>
</dbReference>
<dbReference type="RefSeq" id="WP_283712918.1">
    <property type="nucleotide sequence ID" value="NZ_JASJEW010000002.1"/>
</dbReference>
<dbReference type="Pfam" id="PF08666">
    <property type="entry name" value="SAF"/>
    <property type="match status" value="1"/>
</dbReference>
<organism evidence="3 4">
    <name type="scientific">Kribbibacterium absianum</name>
    <dbReference type="NCBI Taxonomy" id="3044210"/>
    <lineage>
        <taxon>Bacteria</taxon>
        <taxon>Bacillati</taxon>
        <taxon>Actinomycetota</taxon>
        <taxon>Coriobacteriia</taxon>
        <taxon>Coriobacteriales</taxon>
        <taxon>Kribbibacteriaceae</taxon>
        <taxon>Kribbibacterium</taxon>
    </lineage>
</organism>
<name>A0ABT6ZL76_9ACTN</name>
<feature type="compositionally biased region" description="Gly residues" evidence="1">
    <location>
        <begin position="220"/>
        <end position="229"/>
    </location>
</feature>
<evidence type="ECO:0000256" key="1">
    <source>
        <dbReference type="SAM" id="MobiDB-lite"/>
    </source>
</evidence>
<dbReference type="CDD" id="cd11614">
    <property type="entry name" value="SAF_CpaB_FlgA_like"/>
    <property type="match status" value="1"/>
</dbReference>
<keyword evidence="4" id="KW-1185">Reference proteome</keyword>
<dbReference type="InterPro" id="IPR013974">
    <property type="entry name" value="SAF"/>
</dbReference>
<sequence>MKRRFRLLLAAAFGALAVVLGIAYGDSVRAEAESERAAAMERYGGETAPVLVATEALETGAVLGTASLEVRTWPSELVPDGALGSVEDALGESLAHPLSAGAAVTETVLASHQEGLSVPSGHAALTVAVGERTGVSGDVAAGTVLAAYRVQDGACRLICGSARVLAAAGDSLTVAVPAENVGATVTAASDGSLRLVVPAADVDALDTGAAAGDVLPADEGAGGAPGGGETSPVKSAGRS</sequence>
<proteinExistence type="predicted"/>
<evidence type="ECO:0000313" key="3">
    <source>
        <dbReference type="EMBL" id="MDJ1129798.1"/>
    </source>
</evidence>
<feature type="region of interest" description="Disordered" evidence="1">
    <location>
        <begin position="213"/>
        <end position="239"/>
    </location>
</feature>
<evidence type="ECO:0000313" key="4">
    <source>
        <dbReference type="Proteomes" id="UP001431693"/>
    </source>
</evidence>
<comment type="caution">
    <text evidence="3">The sequence shown here is derived from an EMBL/GenBank/DDBJ whole genome shotgun (WGS) entry which is preliminary data.</text>
</comment>
<protein>
    <recommendedName>
        <fullName evidence="2">SAF domain-containing protein</fullName>
    </recommendedName>
</protein>
<gene>
    <name evidence="3" type="ORF">QJ043_06880</name>
</gene>
<feature type="domain" description="SAF" evidence="2">
    <location>
        <begin position="48"/>
        <end position="110"/>
    </location>
</feature>
<dbReference type="Proteomes" id="UP001431693">
    <property type="component" value="Unassembled WGS sequence"/>
</dbReference>
<reference evidence="3" key="1">
    <citation type="submission" date="2023-05" db="EMBL/GenBank/DDBJ databases">
        <title>[olsenella] sp. nov., isolated from a pig farm feces dump.</title>
        <authorList>
            <person name="Chang Y.-H."/>
        </authorList>
    </citation>
    <scope>NUCLEOTIDE SEQUENCE</scope>
    <source>
        <strain evidence="3">YH-ols2217</strain>
    </source>
</reference>
<evidence type="ECO:0000259" key="2">
    <source>
        <dbReference type="SMART" id="SM00858"/>
    </source>
</evidence>
<dbReference type="SMART" id="SM00858">
    <property type="entry name" value="SAF"/>
    <property type="match status" value="1"/>
</dbReference>
<accession>A0ABT6ZL76</accession>